<dbReference type="AlphaFoldDB" id="A0A2H3B174"/>
<proteinExistence type="predicted"/>
<dbReference type="Proteomes" id="UP000218334">
    <property type="component" value="Unassembled WGS sequence"/>
</dbReference>
<feature type="compositionally biased region" description="Polar residues" evidence="1">
    <location>
        <begin position="144"/>
        <end position="153"/>
    </location>
</feature>
<feature type="region of interest" description="Disordered" evidence="1">
    <location>
        <begin position="133"/>
        <end position="153"/>
    </location>
</feature>
<keyword evidence="3" id="KW-1185">Reference proteome</keyword>
<sequence>MASNPDFLVEALKNAKLTPEQWSAISDACDQCLKTVGASSSPTSQSATVMISAPANVEHAMHSYFGSTVVVPSMSHFSSSRPIISDPQVAYNNLKRKLQEIQESASKESIAFPHLNRALKAYTNGRRDFVSSARKAVAEDPHQPQDSVINHTY</sequence>
<protein>
    <submittedName>
        <fullName evidence="2">Uncharacterized protein</fullName>
    </submittedName>
</protein>
<reference evidence="3" key="1">
    <citation type="journal article" date="2017" name="Nat. Ecol. Evol.">
        <title>Genome expansion and lineage-specific genetic innovations in the forest pathogenic fungi Armillaria.</title>
        <authorList>
            <person name="Sipos G."/>
            <person name="Prasanna A.N."/>
            <person name="Walter M.C."/>
            <person name="O'Connor E."/>
            <person name="Balint B."/>
            <person name="Krizsan K."/>
            <person name="Kiss B."/>
            <person name="Hess J."/>
            <person name="Varga T."/>
            <person name="Slot J."/>
            <person name="Riley R."/>
            <person name="Boka B."/>
            <person name="Rigling D."/>
            <person name="Barry K."/>
            <person name="Lee J."/>
            <person name="Mihaltcheva S."/>
            <person name="LaButti K."/>
            <person name="Lipzen A."/>
            <person name="Waldron R."/>
            <person name="Moloney N.M."/>
            <person name="Sperisen C."/>
            <person name="Kredics L."/>
            <person name="Vagvoelgyi C."/>
            <person name="Patrignani A."/>
            <person name="Fitzpatrick D."/>
            <person name="Nagy I."/>
            <person name="Doyle S."/>
            <person name="Anderson J.B."/>
            <person name="Grigoriev I.V."/>
            <person name="Gueldener U."/>
            <person name="Muensterkoetter M."/>
            <person name="Nagy L.G."/>
        </authorList>
    </citation>
    <scope>NUCLEOTIDE SEQUENCE [LARGE SCALE GENOMIC DNA]</scope>
    <source>
        <strain evidence="3">28-4</strain>
    </source>
</reference>
<name>A0A2H3B174_9AGAR</name>
<gene>
    <name evidence="2" type="ORF">ARMSODRAFT_1090671</name>
</gene>
<evidence type="ECO:0000313" key="3">
    <source>
        <dbReference type="Proteomes" id="UP000218334"/>
    </source>
</evidence>
<evidence type="ECO:0000313" key="2">
    <source>
        <dbReference type="EMBL" id="PBK59748.1"/>
    </source>
</evidence>
<organism evidence="2 3">
    <name type="scientific">Armillaria solidipes</name>
    <dbReference type="NCBI Taxonomy" id="1076256"/>
    <lineage>
        <taxon>Eukaryota</taxon>
        <taxon>Fungi</taxon>
        <taxon>Dikarya</taxon>
        <taxon>Basidiomycota</taxon>
        <taxon>Agaricomycotina</taxon>
        <taxon>Agaricomycetes</taxon>
        <taxon>Agaricomycetidae</taxon>
        <taxon>Agaricales</taxon>
        <taxon>Marasmiineae</taxon>
        <taxon>Physalacriaceae</taxon>
        <taxon>Armillaria</taxon>
    </lineage>
</organism>
<accession>A0A2H3B174</accession>
<dbReference type="EMBL" id="KZ293498">
    <property type="protein sequence ID" value="PBK59748.1"/>
    <property type="molecule type" value="Genomic_DNA"/>
</dbReference>
<evidence type="ECO:0000256" key="1">
    <source>
        <dbReference type="SAM" id="MobiDB-lite"/>
    </source>
</evidence>